<proteinExistence type="predicted"/>
<dbReference type="AlphaFoldDB" id="A0A8T0HPX6"/>
<name>A0A8T0HPX6_CERPU</name>
<accession>A0A8T0HPX6</accession>
<evidence type="ECO:0000313" key="3">
    <source>
        <dbReference type="Proteomes" id="UP000822688"/>
    </source>
</evidence>
<keyword evidence="1" id="KW-0732">Signal</keyword>
<evidence type="ECO:0000313" key="2">
    <source>
        <dbReference type="EMBL" id="KAG0573010.1"/>
    </source>
</evidence>
<feature type="signal peptide" evidence="1">
    <location>
        <begin position="1"/>
        <end position="15"/>
    </location>
</feature>
<gene>
    <name evidence="2" type="ORF">KC19_VG140600</name>
</gene>
<sequence length="49" mass="5424">MHCVLWFWSIDGGIAISVQGDLDIDLPVVLAALKVAKRWEDLVLGPFLC</sequence>
<organism evidence="2 3">
    <name type="scientific">Ceratodon purpureus</name>
    <name type="common">Fire moss</name>
    <name type="synonym">Dicranum purpureum</name>
    <dbReference type="NCBI Taxonomy" id="3225"/>
    <lineage>
        <taxon>Eukaryota</taxon>
        <taxon>Viridiplantae</taxon>
        <taxon>Streptophyta</taxon>
        <taxon>Embryophyta</taxon>
        <taxon>Bryophyta</taxon>
        <taxon>Bryophytina</taxon>
        <taxon>Bryopsida</taxon>
        <taxon>Dicranidae</taxon>
        <taxon>Pseudoditrichales</taxon>
        <taxon>Ditrichaceae</taxon>
        <taxon>Ceratodon</taxon>
    </lineage>
</organism>
<feature type="chain" id="PRO_5035800003" evidence="1">
    <location>
        <begin position="16"/>
        <end position="49"/>
    </location>
</feature>
<dbReference type="Proteomes" id="UP000822688">
    <property type="component" value="Chromosome V"/>
</dbReference>
<reference evidence="2" key="1">
    <citation type="submission" date="2020-06" db="EMBL/GenBank/DDBJ databases">
        <title>WGS assembly of Ceratodon purpureus strain R40.</title>
        <authorList>
            <person name="Carey S.B."/>
            <person name="Jenkins J."/>
            <person name="Shu S."/>
            <person name="Lovell J.T."/>
            <person name="Sreedasyam A."/>
            <person name="Maumus F."/>
            <person name="Tiley G.P."/>
            <person name="Fernandez-Pozo N."/>
            <person name="Barry K."/>
            <person name="Chen C."/>
            <person name="Wang M."/>
            <person name="Lipzen A."/>
            <person name="Daum C."/>
            <person name="Saski C.A."/>
            <person name="Payton A.C."/>
            <person name="Mcbreen J.C."/>
            <person name="Conrad R.E."/>
            <person name="Kollar L.M."/>
            <person name="Olsson S."/>
            <person name="Huttunen S."/>
            <person name="Landis J.B."/>
            <person name="Wickett N.J."/>
            <person name="Johnson M.G."/>
            <person name="Rensing S.A."/>
            <person name="Grimwood J."/>
            <person name="Schmutz J."/>
            <person name="Mcdaniel S.F."/>
        </authorList>
    </citation>
    <scope>NUCLEOTIDE SEQUENCE</scope>
    <source>
        <strain evidence="2">R40</strain>
    </source>
</reference>
<dbReference type="EMBL" id="CM026426">
    <property type="protein sequence ID" value="KAG0573010.1"/>
    <property type="molecule type" value="Genomic_DNA"/>
</dbReference>
<protein>
    <submittedName>
        <fullName evidence="2">Uncharacterized protein</fullName>
    </submittedName>
</protein>
<comment type="caution">
    <text evidence="2">The sequence shown here is derived from an EMBL/GenBank/DDBJ whole genome shotgun (WGS) entry which is preliminary data.</text>
</comment>
<keyword evidence="3" id="KW-1185">Reference proteome</keyword>
<evidence type="ECO:0000256" key="1">
    <source>
        <dbReference type="SAM" id="SignalP"/>
    </source>
</evidence>